<organism evidence="11 12">
    <name type="scientific">Microbacter margulisiae</name>
    <dbReference type="NCBI Taxonomy" id="1350067"/>
    <lineage>
        <taxon>Bacteria</taxon>
        <taxon>Pseudomonadati</taxon>
        <taxon>Bacteroidota</taxon>
        <taxon>Bacteroidia</taxon>
        <taxon>Bacteroidales</taxon>
        <taxon>Porphyromonadaceae</taxon>
        <taxon>Microbacter</taxon>
    </lineage>
</organism>
<feature type="modified residue" description="S-(dipyrrolylmethanemethyl)cysteine" evidence="8">
    <location>
        <position position="242"/>
    </location>
</feature>
<accession>A0A7W5DNC9</accession>
<dbReference type="GO" id="GO:0006782">
    <property type="term" value="P:protoporphyrinogen IX biosynthetic process"/>
    <property type="evidence" value="ECO:0007669"/>
    <property type="project" value="UniProtKB-UniRule"/>
</dbReference>
<dbReference type="InterPro" id="IPR000860">
    <property type="entry name" value="HemC"/>
</dbReference>
<dbReference type="InterPro" id="IPR036803">
    <property type="entry name" value="Porphobilinogen_deaminase_C_sf"/>
</dbReference>
<proteinExistence type="inferred from homology"/>
<dbReference type="GO" id="GO:0005737">
    <property type="term" value="C:cytoplasm"/>
    <property type="evidence" value="ECO:0007669"/>
    <property type="project" value="UniProtKB-UniRule"/>
</dbReference>
<dbReference type="AlphaFoldDB" id="A0A7W5DNC9"/>
<dbReference type="Pfam" id="PF01379">
    <property type="entry name" value="Porphobil_deam"/>
    <property type="match status" value="1"/>
</dbReference>
<comment type="cofactor">
    <cofactor evidence="8">
        <name>dipyrromethane</name>
        <dbReference type="ChEBI" id="CHEBI:60342"/>
    </cofactor>
    <text evidence="8">Binds 1 dipyrromethane group covalently.</text>
</comment>
<evidence type="ECO:0000256" key="6">
    <source>
        <dbReference type="ARBA" id="ARBA00023244"/>
    </source>
</evidence>
<dbReference type="InterPro" id="IPR022417">
    <property type="entry name" value="Porphobilin_deaminase_N"/>
</dbReference>
<evidence type="ECO:0000313" key="11">
    <source>
        <dbReference type="EMBL" id="MBB3186115.1"/>
    </source>
</evidence>
<evidence type="ECO:0000256" key="2">
    <source>
        <dbReference type="ARBA" id="ARBA00004735"/>
    </source>
</evidence>
<dbReference type="FunFam" id="3.40.190.10:FF:000086">
    <property type="entry name" value="Probable porphobilinogen deaminase"/>
    <property type="match status" value="1"/>
</dbReference>
<feature type="domain" description="Porphobilinogen deaminase C-terminal" evidence="10">
    <location>
        <begin position="227"/>
        <end position="292"/>
    </location>
</feature>
<evidence type="ECO:0000256" key="8">
    <source>
        <dbReference type="HAMAP-Rule" id="MF_00260"/>
    </source>
</evidence>
<dbReference type="NCBIfam" id="TIGR00212">
    <property type="entry name" value="hemC"/>
    <property type="match status" value="1"/>
</dbReference>
<dbReference type="SUPFAM" id="SSF53850">
    <property type="entry name" value="Periplasmic binding protein-like II"/>
    <property type="match status" value="1"/>
</dbReference>
<comment type="miscellaneous">
    <text evidence="8">The porphobilinogen subunits are added to the dipyrromethane group.</text>
</comment>
<evidence type="ECO:0000256" key="7">
    <source>
        <dbReference type="ARBA" id="ARBA00048169"/>
    </source>
</evidence>
<dbReference type="Gene3D" id="3.40.190.10">
    <property type="entry name" value="Periplasmic binding protein-like II"/>
    <property type="match status" value="2"/>
</dbReference>
<evidence type="ECO:0000256" key="4">
    <source>
        <dbReference type="ARBA" id="ARBA00011245"/>
    </source>
</evidence>
<gene>
    <name evidence="8" type="primary">hemC</name>
    <name evidence="11" type="ORF">FHX64_000278</name>
</gene>
<dbReference type="Gene3D" id="3.30.160.40">
    <property type="entry name" value="Porphobilinogen deaminase, C-terminal domain"/>
    <property type="match status" value="1"/>
</dbReference>
<dbReference type="GO" id="GO:0004418">
    <property type="term" value="F:hydroxymethylbilane synthase activity"/>
    <property type="evidence" value="ECO:0007669"/>
    <property type="project" value="UniProtKB-UniRule"/>
</dbReference>
<sequence>MKKYRVASRPSLLAFSQTEQTVRLLQERFPQYAFEIIKFTTHGDRQTDTPLTSFGGTGVFVKELETALLEGKADFAIHSLKDVPSIQPEGLTLASFPKREDPRDVILMRDDSISDFRQLDEHCIIGTGSPRRILQLKQQKKEALYADLRGNIDTRLRKLNEGQYDAIVVAAAGLKRIGKVIPENGYLPVEVCIPAIGQGALAIECRKDDRETYDILRAINDAETETSVIAERSFMLTVGGGCKFPLAAYATIEGSNIRLRTMTGDHITGKIVYYTGLAPVTEAEHLGIASAHAVMKLAKEQGIILQN</sequence>
<comment type="caution">
    <text evidence="11">The sequence shown here is derived from an EMBL/GenBank/DDBJ whole genome shotgun (WGS) entry which is preliminary data.</text>
</comment>
<evidence type="ECO:0000256" key="1">
    <source>
        <dbReference type="ARBA" id="ARBA00002869"/>
    </source>
</evidence>
<dbReference type="Pfam" id="PF03900">
    <property type="entry name" value="Porphobil_deamC"/>
    <property type="match status" value="1"/>
</dbReference>
<feature type="domain" description="Porphobilinogen deaminase N-terminal" evidence="9">
    <location>
        <begin position="5"/>
        <end position="212"/>
    </location>
</feature>
<reference evidence="11 12" key="1">
    <citation type="submission" date="2020-08" db="EMBL/GenBank/DDBJ databases">
        <title>Genomic Encyclopedia of Type Strains, Phase IV (KMG-IV): sequencing the most valuable type-strain genomes for metagenomic binning, comparative biology and taxonomic classification.</title>
        <authorList>
            <person name="Goeker M."/>
        </authorList>
    </citation>
    <scope>NUCLEOTIDE SEQUENCE [LARGE SCALE GENOMIC DNA]</scope>
    <source>
        <strain evidence="11 12">DSM 27471</strain>
    </source>
</reference>
<protein>
    <recommendedName>
        <fullName evidence="8">Porphobilinogen deaminase</fullName>
        <shortName evidence="8">PBG</shortName>
        <ecNumber evidence="8">2.5.1.61</ecNumber>
    </recommendedName>
    <alternativeName>
        <fullName evidence="8">Hydroxymethylbilane synthase</fullName>
        <shortName evidence="8">HMBS</shortName>
    </alternativeName>
    <alternativeName>
        <fullName evidence="8">Pre-uroporphyrinogen synthase</fullName>
    </alternativeName>
</protein>
<evidence type="ECO:0000259" key="10">
    <source>
        <dbReference type="Pfam" id="PF03900"/>
    </source>
</evidence>
<dbReference type="Proteomes" id="UP000544222">
    <property type="component" value="Unassembled WGS sequence"/>
</dbReference>
<dbReference type="EC" id="2.5.1.61" evidence="8"/>
<dbReference type="EMBL" id="JACHYB010000001">
    <property type="protein sequence ID" value="MBB3186115.1"/>
    <property type="molecule type" value="Genomic_DNA"/>
</dbReference>
<dbReference type="HAMAP" id="MF_00260">
    <property type="entry name" value="Porphobil_deam"/>
    <property type="match status" value="1"/>
</dbReference>
<evidence type="ECO:0000256" key="5">
    <source>
        <dbReference type="ARBA" id="ARBA00022679"/>
    </source>
</evidence>
<keyword evidence="12" id="KW-1185">Reference proteome</keyword>
<dbReference type="RefSeq" id="WP_183412055.1">
    <property type="nucleotide sequence ID" value="NZ_JACHYB010000001.1"/>
</dbReference>
<evidence type="ECO:0000313" key="12">
    <source>
        <dbReference type="Proteomes" id="UP000544222"/>
    </source>
</evidence>
<evidence type="ECO:0000256" key="3">
    <source>
        <dbReference type="ARBA" id="ARBA00005638"/>
    </source>
</evidence>
<comment type="subunit">
    <text evidence="4 8">Monomer.</text>
</comment>
<dbReference type="InterPro" id="IPR022418">
    <property type="entry name" value="Porphobilinogen_deaminase_C"/>
</dbReference>
<evidence type="ECO:0000259" key="9">
    <source>
        <dbReference type="Pfam" id="PF01379"/>
    </source>
</evidence>
<comment type="pathway">
    <text evidence="2">Porphyrin-containing compound metabolism; protoporphyrin-IX biosynthesis; coproporphyrinogen-III from 5-aminolevulinate: step 2/4.</text>
</comment>
<comment type="catalytic activity">
    <reaction evidence="7 8">
        <text>4 porphobilinogen + H2O = hydroxymethylbilane + 4 NH4(+)</text>
        <dbReference type="Rhea" id="RHEA:13185"/>
        <dbReference type="ChEBI" id="CHEBI:15377"/>
        <dbReference type="ChEBI" id="CHEBI:28938"/>
        <dbReference type="ChEBI" id="CHEBI:57845"/>
        <dbReference type="ChEBI" id="CHEBI:58126"/>
        <dbReference type="EC" id="2.5.1.61"/>
    </reaction>
</comment>
<comment type="function">
    <text evidence="1 8">Tetrapolymerization of the monopyrrole PBG into the hydroxymethylbilane pre-uroporphyrinogen in several discrete steps.</text>
</comment>
<keyword evidence="5 8" id="KW-0808">Transferase</keyword>
<dbReference type="PANTHER" id="PTHR11557:SF0">
    <property type="entry name" value="PORPHOBILINOGEN DEAMINASE"/>
    <property type="match status" value="1"/>
</dbReference>
<dbReference type="PANTHER" id="PTHR11557">
    <property type="entry name" value="PORPHOBILINOGEN DEAMINASE"/>
    <property type="match status" value="1"/>
</dbReference>
<comment type="similarity">
    <text evidence="3 8">Belongs to the HMBS family.</text>
</comment>
<name>A0A7W5DNC9_9PORP</name>
<keyword evidence="6 8" id="KW-0627">Porphyrin biosynthesis</keyword>
<dbReference type="PRINTS" id="PR00151">
    <property type="entry name" value="PORPHBDMNASE"/>
</dbReference>
<dbReference type="PIRSF" id="PIRSF001438">
    <property type="entry name" value="4pyrrol_synth_OHMeBilane_synth"/>
    <property type="match status" value="1"/>
</dbReference>
<dbReference type="SUPFAM" id="SSF54782">
    <property type="entry name" value="Porphobilinogen deaminase (hydroxymethylbilane synthase), C-terminal domain"/>
    <property type="match status" value="1"/>
</dbReference>